<dbReference type="EMBL" id="JAPDFW010000125">
    <property type="protein sequence ID" value="KAJ5067552.1"/>
    <property type="molecule type" value="Genomic_DNA"/>
</dbReference>
<keyword evidence="2" id="KW-0472">Membrane</keyword>
<dbReference type="InterPro" id="IPR009030">
    <property type="entry name" value="Growth_fac_rcpt_cys_sf"/>
</dbReference>
<name>A0A9Q0L724_ANAIG</name>
<evidence type="ECO:0000256" key="2">
    <source>
        <dbReference type="SAM" id="Phobius"/>
    </source>
</evidence>
<keyword evidence="2" id="KW-1133">Transmembrane helix</keyword>
<feature type="transmembrane region" description="Helical" evidence="2">
    <location>
        <begin position="878"/>
        <end position="898"/>
    </location>
</feature>
<feature type="compositionally biased region" description="Acidic residues" evidence="1">
    <location>
        <begin position="1299"/>
        <end position="1327"/>
    </location>
</feature>
<evidence type="ECO:0000313" key="6">
    <source>
        <dbReference type="EMBL" id="KAJ5067552.1"/>
    </source>
</evidence>
<feature type="signal peptide" evidence="3">
    <location>
        <begin position="1"/>
        <end position="26"/>
    </location>
</feature>
<feature type="chain" id="PRO_5040316507" evidence="3">
    <location>
        <begin position="27"/>
        <end position="1390"/>
    </location>
</feature>
<feature type="transmembrane region" description="Helical" evidence="2">
    <location>
        <begin position="1007"/>
        <end position="1027"/>
    </location>
</feature>
<feature type="domain" description="Tyrosine-protein kinase ephrin type A/B receptor-like" evidence="4">
    <location>
        <begin position="768"/>
        <end position="810"/>
    </location>
</feature>
<feature type="compositionally biased region" description="Polar residues" evidence="1">
    <location>
        <begin position="1358"/>
        <end position="1369"/>
    </location>
</feature>
<evidence type="ECO:0000256" key="1">
    <source>
        <dbReference type="SAM" id="MobiDB-lite"/>
    </source>
</evidence>
<feature type="compositionally biased region" description="Low complexity" evidence="1">
    <location>
        <begin position="1338"/>
        <end position="1357"/>
    </location>
</feature>
<dbReference type="OrthoDB" id="439917at2759"/>
<dbReference type="Pfam" id="PF07699">
    <property type="entry name" value="Ephrin_rec_like"/>
    <property type="match status" value="1"/>
</dbReference>
<feature type="transmembrane region" description="Helical" evidence="2">
    <location>
        <begin position="1164"/>
        <end position="1182"/>
    </location>
</feature>
<dbReference type="Pfam" id="PF25778">
    <property type="entry name" value="DUF7948"/>
    <property type="match status" value="1"/>
</dbReference>
<feature type="transmembrane region" description="Helical" evidence="2">
    <location>
        <begin position="1109"/>
        <end position="1129"/>
    </location>
</feature>
<feature type="transmembrane region" description="Helical" evidence="2">
    <location>
        <begin position="965"/>
        <end position="986"/>
    </location>
</feature>
<sequence length="1390" mass="157903">MSFTIKIFLLFLSSFLIKIFCSSSSSSSIYSTDFFTENVFRNFESKENQFESNFKSNFQYSPPNQTFNPLPVVIVENIIQNNSQSNIKFIAKLLGAGEVFFTNESITFIINNRKIEMKPINGNLNNISSKKTIGKANFMIGKDSSNWFKNLDTFKEIRYENVYPNVDLHFKLDRRSQLKSEFVFHSKTQQNTKDILSQIKWKYTYSEAKEANEDVDFIFNSEKQTLNFFEKNTSKKLFGESKPIAFQNGEKLKCKYSIISIESTKTSEKMIQKHLIFGFEINDRKFQTSSNNFIIDPGFSTFLGGGTTDSAYSLAMDSNNNMFVIGTTNSRDFPVVDPLNQYYSGGNDIFVVKFAPDGLSILFSTYIGTRSVEEGIKVVLDSKDNPVIVGKYLKMFDGDFPTSTNAYMSSCGTYEANQIVLFKLSNDGQEMLFSTLVCGTRNLIATDLVLVNDSIYISADSEGYFPMDDTNKESTNERCIGVEGQSAVFLKLDENATKLQDFICLDGGLFTHIYSIAFNPSHEAIALVGSTARELLPDMHGKKIYTTVACFLVIVNQTNFTDIWNKEYYEGDENDRCLVVVYDDDGFAWIGGSTFSTNLPNTTDGFQPNYTDLSDGFIAKYNWNFSQLLYSSYLGSDMHSDSVFSILFDNQKQVFVTGRGNPLSGNYLYNYASDPEDIYYMQSYFILFNPNVSEIIVSGIIGGGANAVVFNNETVPVLVGLARSPQFVAWNGLRDQSEQYDAFAIKLHNCPPGYFGSNWSSCFGCVEGKYSEGDTQYCTPCESGTYTNQQKTVQCTQCPSGTYAADPGSTFCTTCPAGQFNDGLGQSFCYICSSQIPDICPGADKCAFGRDPNSLCYNCIPGYFHFNYDCKKCPKNTWAIFLAFIIFLIVICALLFRFSGVGVNFPATNILGTFFQLFGAVFSMSLPFPDVIKNFFRYFFGIFCFNLDALASPECSWNFTFYDKYLIAFFLPFYFLAGYGLFYLIARLYYRHNTRKLEKMEKFKNKLVYSSSIVLKFMFIPLAFIALKPFSYTTQGDGQKTLNSDPTIILGSSKWNKFLVLFIIAVILYVVLIPLLFVFILYRVKKHQFSLKHAKLYGWMYLRFQKNRYWWELVDITFKFILIVGALFFFKANGWIVFVLILLMILFTVIMKPHQDHIIHTINYSAYDILVIGLYLLLLGFLSLGLKVFGVILFSICVFVSLVLLSFAISYIVKGYGKRKNLPRTTSQPNKTDLELDEINDSNSSDNDNTSHIDSNTKSQNQKDGFENDNIIIDDNDNDNDPKKNQNSNNQEIETEAKETDDETDQKDETDEKDENDDDNDDDDDDNNVEKWNSDFANNHNQNKNQIQNPIQIKIQNSESSSKLTPRNSLTHDDILQIPLPILDDDSNSN</sequence>
<reference evidence="6" key="1">
    <citation type="submission" date="2022-10" db="EMBL/GenBank/DDBJ databases">
        <title>Novel sulphate-reducing endosymbionts in the free-living metamonad Anaeramoeba.</title>
        <authorList>
            <person name="Jerlstrom-Hultqvist J."/>
            <person name="Cepicka I."/>
            <person name="Gallot-Lavallee L."/>
            <person name="Salas-Leiva D."/>
            <person name="Curtis B.A."/>
            <person name="Zahonova K."/>
            <person name="Pipaliya S."/>
            <person name="Dacks J."/>
            <person name="Roger A.J."/>
        </authorList>
    </citation>
    <scope>NUCLEOTIDE SEQUENCE</scope>
    <source>
        <strain evidence="6">BMAN</strain>
    </source>
</reference>
<dbReference type="Gene3D" id="2.10.50.10">
    <property type="entry name" value="Tumor Necrosis Factor Receptor, subunit A, domain 2"/>
    <property type="match status" value="1"/>
</dbReference>
<protein>
    <submittedName>
        <fullName evidence="6">Cell surface glycoprotein (S-layer protein)-like protein</fullName>
    </submittedName>
</protein>
<dbReference type="InterPro" id="IPR010620">
    <property type="entry name" value="SBBP_repeat"/>
</dbReference>
<feature type="transmembrane region" description="Helical" evidence="2">
    <location>
        <begin position="1135"/>
        <end position="1152"/>
    </location>
</feature>
<proteinExistence type="predicted"/>
<feature type="domain" description="DUF7948" evidence="5">
    <location>
        <begin position="98"/>
        <end position="297"/>
    </location>
</feature>
<keyword evidence="7" id="KW-1185">Reference proteome</keyword>
<accession>A0A9Q0L724</accession>
<dbReference type="InterPro" id="IPR057708">
    <property type="entry name" value="DUF7948"/>
</dbReference>
<feature type="transmembrane region" description="Helical" evidence="2">
    <location>
        <begin position="1058"/>
        <end position="1082"/>
    </location>
</feature>
<dbReference type="Proteomes" id="UP001149090">
    <property type="component" value="Unassembled WGS sequence"/>
</dbReference>
<dbReference type="PANTHER" id="PTHR35580">
    <property type="entry name" value="CELL SURFACE GLYCOPROTEIN (S-LAYER PROTEIN)-LIKE PROTEIN"/>
    <property type="match status" value="1"/>
</dbReference>
<feature type="transmembrane region" description="Helical" evidence="2">
    <location>
        <begin position="1188"/>
        <end position="1213"/>
    </location>
</feature>
<keyword evidence="3" id="KW-0732">Signal</keyword>
<dbReference type="InterPro" id="IPR011641">
    <property type="entry name" value="Tyr-kin_ephrin_A/B_rcpt-like"/>
</dbReference>
<feature type="compositionally biased region" description="Low complexity" evidence="1">
    <location>
        <begin position="1241"/>
        <end position="1257"/>
    </location>
</feature>
<feature type="transmembrane region" description="Helical" evidence="2">
    <location>
        <begin position="910"/>
        <end position="928"/>
    </location>
</feature>
<evidence type="ECO:0000259" key="4">
    <source>
        <dbReference type="Pfam" id="PF07699"/>
    </source>
</evidence>
<dbReference type="PANTHER" id="PTHR35580:SF1">
    <property type="entry name" value="PHYTASE-LIKE DOMAIN-CONTAINING PROTEIN"/>
    <property type="match status" value="1"/>
</dbReference>
<keyword evidence="2" id="KW-0812">Transmembrane</keyword>
<evidence type="ECO:0000259" key="5">
    <source>
        <dbReference type="Pfam" id="PF25778"/>
    </source>
</evidence>
<feature type="region of interest" description="Disordered" evidence="1">
    <location>
        <begin position="1222"/>
        <end position="1375"/>
    </location>
</feature>
<gene>
    <name evidence="6" type="ORF">M0811_02740</name>
</gene>
<dbReference type="Pfam" id="PF06739">
    <property type="entry name" value="SBBP"/>
    <property type="match status" value="1"/>
</dbReference>
<organism evidence="6 7">
    <name type="scientific">Anaeramoeba ignava</name>
    <name type="common">Anaerobic marine amoeba</name>
    <dbReference type="NCBI Taxonomy" id="1746090"/>
    <lineage>
        <taxon>Eukaryota</taxon>
        <taxon>Metamonada</taxon>
        <taxon>Anaeramoebidae</taxon>
        <taxon>Anaeramoeba</taxon>
    </lineage>
</organism>
<dbReference type="SMART" id="SM01411">
    <property type="entry name" value="Ephrin_rec_like"/>
    <property type="match status" value="2"/>
</dbReference>
<dbReference type="SUPFAM" id="SSF57184">
    <property type="entry name" value="Growth factor receptor domain"/>
    <property type="match status" value="1"/>
</dbReference>
<evidence type="ECO:0000313" key="7">
    <source>
        <dbReference type="Proteomes" id="UP001149090"/>
    </source>
</evidence>
<evidence type="ECO:0000256" key="3">
    <source>
        <dbReference type="SAM" id="SignalP"/>
    </source>
</evidence>
<comment type="caution">
    <text evidence="6">The sequence shown here is derived from an EMBL/GenBank/DDBJ whole genome shotgun (WGS) entry which is preliminary data.</text>
</comment>
<dbReference type="InterPro" id="IPR052918">
    <property type="entry name" value="Motility_Chemotaxis_Reg"/>
</dbReference>